<reference evidence="1 2" key="1">
    <citation type="submission" date="2016-07" db="EMBL/GenBank/DDBJ databases">
        <title>Draft genome of the white-rot fungus Obba rivulosa 3A-2.</title>
        <authorList>
            <consortium name="DOE Joint Genome Institute"/>
            <person name="Miettinen O."/>
            <person name="Riley R."/>
            <person name="Acob R."/>
            <person name="Barry K."/>
            <person name="Cullen D."/>
            <person name="De Vries R."/>
            <person name="Hainaut M."/>
            <person name="Hatakka A."/>
            <person name="Henrissat B."/>
            <person name="Hilden K."/>
            <person name="Kuo R."/>
            <person name="Labutti K."/>
            <person name="Lipzen A."/>
            <person name="Makela M.R."/>
            <person name="Sandor L."/>
            <person name="Spatafora J.W."/>
            <person name="Grigoriev I.V."/>
            <person name="Hibbett D.S."/>
        </authorList>
    </citation>
    <scope>NUCLEOTIDE SEQUENCE [LARGE SCALE GENOMIC DNA]</scope>
    <source>
        <strain evidence="1 2">3A-2</strain>
    </source>
</reference>
<dbReference type="Proteomes" id="UP000250043">
    <property type="component" value="Unassembled WGS sequence"/>
</dbReference>
<dbReference type="EMBL" id="KV722629">
    <property type="protein sequence ID" value="OCH84849.1"/>
    <property type="molecule type" value="Genomic_DNA"/>
</dbReference>
<organism evidence="1 2">
    <name type="scientific">Obba rivulosa</name>
    <dbReference type="NCBI Taxonomy" id="1052685"/>
    <lineage>
        <taxon>Eukaryota</taxon>
        <taxon>Fungi</taxon>
        <taxon>Dikarya</taxon>
        <taxon>Basidiomycota</taxon>
        <taxon>Agaricomycotina</taxon>
        <taxon>Agaricomycetes</taxon>
        <taxon>Polyporales</taxon>
        <taxon>Gelatoporiaceae</taxon>
        <taxon>Obba</taxon>
    </lineage>
</organism>
<evidence type="ECO:0000313" key="1">
    <source>
        <dbReference type="EMBL" id="OCH84849.1"/>
    </source>
</evidence>
<accession>A0A8E2DGI4</accession>
<dbReference type="AlphaFoldDB" id="A0A8E2DGI4"/>
<proteinExistence type="predicted"/>
<evidence type="ECO:0000313" key="2">
    <source>
        <dbReference type="Proteomes" id="UP000250043"/>
    </source>
</evidence>
<name>A0A8E2DGI4_9APHY</name>
<sequence>MHISAPALSATGCAGFGQTSEEDPRNNTIARCLHAAAPAKVYARPFETCLIPTSRTCSSEDFISLRSTLRERPASTQYLTRVSVTPHTLPAFLAQSSGALQDDWGTGGEAAPACLGTRDRLMLA</sequence>
<gene>
    <name evidence="1" type="ORF">OBBRIDRAFT_839406</name>
</gene>
<keyword evidence="2" id="KW-1185">Reference proteome</keyword>
<protein>
    <submittedName>
        <fullName evidence="1">Uncharacterized protein</fullName>
    </submittedName>
</protein>